<comment type="caution">
    <text evidence="1">The sequence shown here is derived from an EMBL/GenBank/DDBJ whole genome shotgun (WGS) entry which is preliminary data.</text>
</comment>
<evidence type="ECO:0000313" key="1">
    <source>
        <dbReference type="EMBL" id="KYO37469.1"/>
    </source>
</evidence>
<proteinExistence type="predicted"/>
<name>A0A151NLC5_ALLMI</name>
<protein>
    <submittedName>
        <fullName evidence="1">Uncharacterized protein</fullName>
    </submittedName>
</protein>
<reference evidence="1 2" key="1">
    <citation type="journal article" date="2012" name="Genome Biol.">
        <title>Sequencing three crocodilian genomes to illuminate the evolution of archosaurs and amniotes.</title>
        <authorList>
            <person name="St John J.A."/>
            <person name="Braun E.L."/>
            <person name="Isberg S.R."/>
            <person name="Miles L.G."/>
            <person name="Chong A.Y."/>
            <person name="Gongora J."/>
            <person name="Dalzell P."/>
            <person name="Moran C."/>
            <person name="Bed'hom B."/>
            <person name="Abzhanov A."/>
            <person name="Burgess S.C."/>
            <person name="Cooksey A.M."/>
            <person name="Castoe T.A."/>
            <person name="Crawford N.G."/>
            <person name="Densmore L.D."/>
            <person name="Drew J.C."/>
            <person name="Edwards S.V."/>
            <person name="Faircloth B.C."/>
            <person name="Fujita M.K."/>
            <person name="Greenwold M.J."/>
            <person name="Hoffmann F.G."/>
            <person name="Howard J.M."/>
            <person name="Iguchi T."/>
            <person name="Janes D.E."/>
            <person name="Khan S.Y."/>
            <person name="Kohno S."/>
            <person name="de Koning A.J."/>
            <person name="Lance S.L."/>
            <person name="McCarthy F.M."/>
            <person name="McCormack J.E."/>
            <person name="Merchant M.E."/>
            <person name="Peterson D.G."/>
            <person name="Pollock D.D."/>
            <person name="Pourmand N."/>
            <person name="Raney B.J."/>
            <person name="Roessler K.A."/>
            <person name="Sanford J.R."/>
            <person name="Sawyer R.H."/>
            <person name="Schmidt C.J."/>
            <person name="Triplett E.W."/>
            <person name="Tuberville T.D."/>
            <person name="Venegas-Anaya M."/>
            <person name="Howard J.T."/>
            <person name="Jarvis E.D."/>
            <person name="Guillette L.J.Jr."/>
            <person name="Glenn T.C."/>
            <person name="Green R.E."/>
            <person name="Ray D.A."/>
        </authorList>
    </citation>
    <scope>NUCLEOTIDE SEQUENCE [LARGE SCALE GENOMIC DNA]</scope>
    <source>
        <strain evidence="1">KSC_2009_1</strain>
    </source>
</reference>
<organism evidence="1 2">
    <name type="scientific">Alligator mississippiensis</name>
    <name type="common">American alligator</name>
    <dbReference type="NCBI Taxonomy" id="8496"/>
    <lineage>
        <taxon>Eukaryota</taxon>
        <taxon>Metazoa</taxon>
        <taxon>Chordata</taxon>
        <taxon>Craniata</taxon>
        <taxon>Vertebrata</taxon>
        <taxon>Euteleostomi</taxon>
        <taxon>Archelosauria</taxon>
        <taxon>Archosauria</taxon>
        <taxon>Crocodylia</taxon>
        <taxon>Alligatoridae</taxon>
        <taxon>Alligatorinae</taxon>
        <taxon>Alligator</taxon>
    </lineage>
</organism>
<accession>A0A151NLC5</accession>
<sequence>MTPSLMKSSSSRHGFNFATIGCWHGVLPPLLRLRTFSAFMIPKELYSWLCRHLLMGQLFTVRVIQTEHMTIVHIHMPLTGMQ</sequence>
<keyword evidence="2" id="KW-1185">Reference proteome</keyword>
<gene>
    <name evidence="1" type="ORF">Y1Q_0017269</name>
</gene>
<dbReference type="AlphaFoldDB" id="A0A151NLC5"/>
<dbReference type="EMBL" id="AKHW03002722">
    <property type="protein sequence ID" value="KYO37469.1"/>
    <property type="molecule type" value="Genomic_DNA"/>
</dbReference>
<evidence type="ECO:0000313" key="2">
    <source>
        <dbReference type="Proteomes" id="UP000050525"/>
    </source>
</evidence>
<dbReference type="Proteomes" id="UP000050525">
    <property type="component" value="Unassembled WGS sequence"/>
</dbReference>